<reference evidence="2 3" key="1">
    <citation type="submission" date="2020-07" db="EMBL/GenBank/DDBJ databases">
        <title>isolation of Luteimonas sp. SJ-16.</title>
        <authorList>
            <person name="Huang X.-X."/>
            <person name="Xu L."/>
            <person name="Sun J.-Q."/>
        </authorList>
    </citation>
    <scope>NUCLEOTIDE SEQUENCE [LARGE SCALE GENOMIC DNA]</scope>
    <source>
        <strain evidence="2 3">SJ-16</strain>
    </source>
</reference>
<evidence type="ECO:0000313" key="3">
    <source>
        <dbReference type="Proteomes" id="UP000589896"/>
    </source>
</evidence>
<gene>
    <name evidence="2" type="ORF">H0E82_00055</name>
</gene>
<dbReference type="EMBL" id="JACCJZ010000001">
    <property type="protein sequence ID" value="NYZ61155.1"/>
    <property type="molecule type" value="Genomic_DNA"/>
</dbReference>
<keyword evidence="1" id="KW-0812">Transmembrane</keyword>
<evidence type="ECO:0000313" key="2">
    <source>
        <dbReference type="EMBL" id="NYZ61155.1"/>
    </source>
</evidence>
<dbReference type="AlphaFoldDB" id="A0A7Z0QP43"/>
<accession>A0A7Z0QP43</accession>
<keyword evidence="1" id="KW-0472">Membrane</keyword>
<comment type="caution">
    <text evidence="2">The sequence shown here is derived from an EMBL/GenBank/DDBJ whole genome shotgun (WGS) entry which is preliminary data.</text>
</comment>
<feature type="transmembrane region" description="Helical" evidence="1">
    <location>
        <begin position="20"/>
        <end position="37"/>
    </location>
</feature>
<name>A0A7Z0QP43_9GAMM</name>
<keyword evidence="1" id="KW-1133">Transmembrane helix</keyword>
<protein>
    <submittedName>
        <fullName evidence="2">PH domain-containing protein</fullName>
    </submittedName>
</protein>
<keyword evidence="3" id="KW-1185">Reference proteome</keyword>
<sequence>MTAPGPLPAVELLRPSPWKMLALLAISAGFVWMALVIGERHLLIAWLCGGFFGLCSVVALVSLLPGANHLRLDADGIELRSLFRVTRWAWRDVVRFGPTRVGLHTMVGIDFAEHVEAAARLRRVNRGLTGFDGALPDTYGHRAVDLAAKLETWRRACSR</sequence>
<evidence type="ECO:0000256" key="1">
    <source>
        <dbReference type="SAM" id="Phobius"/>
    </source>
</evidence>
<dbReference type="RefSeq" id="WP_180542931.1">
    <property type="nucleotide sequence ID" value="NZ_JACCJZ010000001.1"/>
</dbReference>
<feature type="transmembrane region" description="Helical" evidence="1">
    <location>
        <begin position="43"/>
        <end position="64"/>
    </location>
</feature>
<organism evidence="2 3">
    <name type="scientific">Luteimonas deserti</name>
    <dbReference type="NCBI Taxonomy" id="2752306"/>
    <lineage>
        <taxon>Bacteria</taxon>
        <taxon>Pseudomonadati</taxon>
        <taxon>Pseudomonadota</taxon>
        <taxon>Gammaproteobacteria</taxon>
        <taxon>Lysobacterales</taxon>
        <taxon>Lysobacteraceae</taxon>
        <taxon>Luteimonas</taxon>
    </lineage>
</organism>
<dbReference type="Proteomes" id="UP000589896">
    <property type="component" value="Unassembled WGS sequence"/>
</dbReference>
<proteinExistence type="predicted"/>